<keyword evidence="1" id="KW-0812">Transmembrane</keyword>
<evidence type="ECO:0000313" key="2">
    <source>
        <dbReference type="EMBL" id="SER38150.1"/>
    </source>
</evidence>
<comment type="caution">
    <text evidence="2">The sequence shown here is derived from an EMBL/GenBank/DDBJ whole genome shotgun (WGS) entry which is preliminary data.</text>
</comment>
<name>A0ABY1BQH9_9PSED</name>
<dbReference type="RefSeq" id="WP_069521441.1">
    <property type="nucleotide sequence ID" value="NZ_FOFP01000026.1"/>
</dbReference>
<gene>
    <name evidence="2" type="ORF">SAMN05216600_1268</name>
</gene>
<organism evidence="2 3">
    <name type="scientific">Pseudomonas cuatrocienegasensis</name>
    <dbReference type="NCBI Taxonomy" id="543360"/>
    <lineage>
        <taxon>Bacteria</taxon>
        <taxon>Pseudomonadati</taxon>
        <taxon>Pseudomonadota</taxon>
        <taxon>Gammaproteobacteria</taxon>
        <taxon>Pseudomonadales</taxon>
        <taxon>Pseudomonadaceae</taxon>
        <taxon>Pseudomonas</taxon>
    </lineage>
</organism>
<dbReference type="Proteomes" id="UP000198512">
    <property type="component" value="Unassembled WGS sequence"/>
</dbReference>
<keyword evidence="1" id="KW-0472">Membrane</keyword>
<accession>A0ABY1BQH9</accession>
<protein>
    <submittedName>
        <fullName evidence="2">Uncharacterized protein</fullName>
    </submittedName>
</protein>
<sequence length="64" mass="6843">MSKAAFTLLVLLSLAGAVLLFVPLPEALVTMAKVLFAVLLAGFVVALALGRRFKFDPVLRSSIR</sequence>
<dbReference type="EMBL" id="FOFP01000026">
    <property type="protein sequence ID" value="SER38150.1"/>
    <property type="molecule type" value="Genomic_DNA"/>
</dbReference>
<feature type="transmembrane region" description="Helical" evidence="1">
    <location>
        <begin position="30"/>
        <end position="50"/>
    </location>
</feature>
<proteinExistence type="predicted"/>
<reference evidence="2 3" key="1">
    <citation type="submission" date="2016-10" db="EMBL/GenBank/DDBJ databases">
        <authorList>
            <person name="Varghese N."/>
            <person name="Submissions S."/>
        </authorList>
    </citation>
    <scope>NUCLEOTIDE SEQUENCE [LARGE SCALE GENOMIC DNA]</scope>
    <source>
        <strain evidence="2 3">CIP 109853</strain>
    </source>
</reference>
<evidence type="ECO:0000313" key="3">
    <source>
        <dbReference type="Proteomes" id="UP000198512"/>
    </source>
</evidence>
<keyword evidence="3" id="KW-1185">Reference proteome</keyword>
<dbReference type="NCBIfam" id="NF041882">
    <property type="entry name" value="PA3371_fam"/>
    <property type="match status" value="1"/>
</dbReference>
<keyword evidence="1" id="KW-1133">Transmembrane helix</keyword>
<evidence type="ECO:0000256" key="1">
    <source>
        <dbReference type="SAM" id="Phobius"/>
    </source>
</evidence>
<dbReference type="InterPro" id="IPR049711">
    <property type="entry name" value="PA3371-like"/>
</dbReference>